<protein>
    <submittedName>
        <fullName evidence="1">Uncharacterized protein</fullName>
    </submittedName>
</protein>
<gene>
    <name evidence="1" type="ORF">Sango_1668000</name>
</gene>
<dbReference type="PANTHER" id="PTHR47186">
    <property type="entry name" value="LEUCINE-RICH REPEAT-CONTAINING PROTEIN 57"/>
    <property type="match status" value="1"/>
</dbReference>
<dbReference type="Gene3D" id="3.80.10.10">
    <property type="entry name" value="Ribonuclease Inhibitor"/>
    <property type="match status" value="1"/>
</dbReference>
<dbReference type="AlphaFoldDB" id="A0AAE1WKL1"/>
<reference evidence="1" key="1">
    <citation type="submission" date="2020-06" db="EMBL/GenBank/DDBJ databases">
        <authorList>
            <person name="Li T."/>
            <person name="Hu X."/>
            <person name="Zhang T."/>
            <person name="Song X."/>
            <person name="Zhang H."/>
            <person name="Dai N."/>
            <person name="Sheng W."/>
            <person name="Hou X."/>
            <person name="Wei L."/>
        </authorList>
    </citation>
    <scope>NUCLEOTIDE SEQUENCE</scope>
    <source>
        <strain evidence="1">K16</strain>
        <tissue evidence="1">Leaf</tissue>
    </source>
</reference>
<proteinExistence type="predicted"/>
<accession>A0AAE1WKL1</accession>
<comment type="caution">
    <text evidence="1">The sequence shown here is derived from an EMBL/GenBank/DDBJ whole genome shotgun (WGS) entry which is preliminary data.</text>
</comment>
<dbReference type="PANTHER" id="PTHR47186:SF30">
    <property type="entry name" value="EF-HAND DOMAIN-CONTAINING PROTEIN"/>
    <property type="match status" value="1"/>
</dbReference>
<organism evidence="1 2">
    <name type="scientific">Sesamum angolense</name>
    <dbReference type="NCBI Taxonomy" id="2727404"/>
    <lineage>
        <taxon>Eukaryota</taxon>
        <taxon>Viridiplantae</taxon>
        <taxon>Streptophyta</taxon>
        <taxon>Embryophyta</taxon>
        <taxon>Tracheophyta</taxon>
        <taxon>Spermatophyta</taxon>
        <taxon>Magnoliopsida</taxon>
        <taxon>eudicotyledons</taxon>
        <taxon>Gunneridae</taxon>
        <taxon>Pentapetalae</taxon>
        <taxon>asterids</taxon>
        <taxon>lamiids</taxon>
        <taxon>Lamiales</taxon>
        <taxon>Pedaliaceae</taxon>
        <taxon>Sesamum</taxon>
    </lineage>
</organism>
<evidence type="ECO:0000313" key="1">
    <source>
        <dbReference type="EMBL" id="KAK4395137.1"/>
    </source>
</evidence>
<reference evidence="1" key="2">
    <citation type="journal article" date="2024" name="Plant">
        <title>Genomic evolution and insights into agronomic trait innovations of Sesamum species.</title>
        <authorList>
            <person name="Miao H."/>
            <person name="Wang L."/>
            <person name="Qu L."/>
            <person name="Liu H."/>
            <person name="Sun Y."/>
            <person name="Le M."/>
            <person name="Wang Q."/>
            <person name="Wei S."/>
            <person name="Zheng Y."/>
            <person name="Lin W."/>
            <person name="Duan Y."/>
            <person name="Cao H."/>
            <person name="Xiong S."/>
            <person name="Wang X."/>
            <person name="Wei L."/>
            <person name="Li C."/>
            <person name="Ma Q."/>
            <person name="Ju M."/>
            <person name="Zhao R."/>
            <person name="Li G."/>
            <person name="Mu C."/>
            <person name="Tian Q."/>
            <person name="Mei H."/>
            <person name="Zhang T."/>
            <person name="Gao T."/>
            <person name="Zhang H."/>
        </authorList>
    </citation>
    <scope>NUCLEOTIDE SEQUENCE</scope>
    <source>
        <strain evidence="1">K16</strain>
    </source>
</reference>
<dbReference type="EMBL" id="JACGWL010000009">
    <property type="protein sequence ID" value="KAK4395137.1"/>
    <property type="molecule type" value="Genomic_DNA"/>
</dbReference>
<sequence>MSTLPCLGKLPELEELSVWRLKELKYVGREFLGISSSAVMMMAFPKLKKLSFYDCPRWEKWEDITAEEEGSATVSIMPCLRELKISYCGLAELPHRLLGKASSLQDLRLDYSFHLWERYGSEKGADRRLLSHIPHLSVGYLWHWQAKTL</sequence>
<dbReference type="InterPro" id="IPR032675">
    <property type="entry name" value="LRR_dom_sf"/>
</dbReference>
<evidence type="ECO:0000313" key="2">
    <source>
        <dbReference type="Proteomes" id="UP001289374"/>
    </source>
</evidence>
<name>A0AAE1WKL1_9LAMI</name>
<dbReference type="Proteomes" id="UP001289374">
    <property type="component" value="Unassembled WGS sequence"/>
</dbReference>
<dbReference type="SUPFAM" id="SSF52058">
    <property type="entry name" value="L domain-like"/>
    <property type="match status" value="1"/>
</dbReference>
<keyword evidence="2" id="KW-1185">Reference proteome</keyword>